<evidence type="ECO:0000256" key="2">
    <source>
        <dbReference type="ARBA" id="ARBA00022692"/>
    </source>
</evidence>
<accession>A0A9W6SIA1</accession>
<keyword evidence="3 5" id="KW-1133">Transmembrane helix</keyword>
<proteinExistence type="predicted"/>
<dbReference type="EMBL" id="BSTX01000001">
    <property type="protein sequence ID" value="GLZ76021.1"/>
    <property type="molecule type" value="Genomic_DNA"/>
</dbReference>
<feature type="transmembrane region" description="Helical" evidence="5">
    <location>
        <begin position="119"/>
        <end position="139"/>
    </location>
</feature>
<dbReference type="RefSeq" id="WP_285661222.1">
    <property type="nucleotide sequence ID" value="NZ_BSTX01000001.1"/>
</dbReference>
<evidence type="ECO:0000256" key="3">
    <source>
        <dbReference type="ARBA" id="ARBA00022989"/>
    </source>
</evidence>
<keyword evidence="4 5" id="KW-0472">Membrane</keyword>
<evidence type="ECO:0000256" key="1">
    <source>
        <dbReference type="ARBA" id="ARBA00004141"/>
    </source>
</evidence>
<evidence type="ECO:0000256" key="5">
    <source>
        <dbReference type="SAM" id="Phobius"/>
    </source>
</evidence>
<comment type="caution">
    <text evidence="6">The sequence shown here is derived from an EMBL/GenBank/DDBJ whole genome shotgun (WGS) entry which is preliminary data.</text>
</comment>
<evidence type="ECO:0000313" key="7">
    <source>
        <dbReference type="Proteomes" id="UP001165079"/>
    </source>
</evidence>
<dbReference type="Pfam" id="PF07681">
    <property type="entry name" value="DoxX"/>
    <property type="match status" value="1"/>
</dbReference>
<feature type="transmembrane region" description="Helical" evidence="5">
    <location>
        <begin position="93"/>
        <end position="112"/>
    </location>
</feature>
<dbReference type="Proteomes" id="UP001165079">
    <property type="component" value="Unassembled WGS sequence"/>
</dbReference>
<evidence type="ECO:0000256" key="4">
    <source>
        <dbReference type="ARBA" id="ARBA00023136"/>
    </source>
</evidence>
<reference evidence="6" key="1">
    <citation type="submission" date="2023-03" db="EMBL/GenBank/DDBJ databases">
        <title>Actinorhabdospora filicis NBRC 111898.</title>
        <authorList>
            <person name="Ichikawa N."/>
            <person name="Sato H."/>
            <person name="Tonouchi N."/>
        </authorList>
    </citation>
    <scope>NUCLEOTIDE SEQUENCE</scope>
    <source>
        <strain evidence="6">NBRC 111898</strain>
    </source>
</reference>
<protein>
    <submittedName>
        <fullName evidence="6">Membrane protein</fullName>
    </submittedName>
</protein>
<keyword evidence="2 5" id="KW-0812">Transmembrane</keyword>
<gene>
    <name evidence="6" type="ORF">Afil01_08280</name>
</gene>
<name>A0A9W6SIA1_9ACTN</name>
<keyword evidence="7" id="KW-1185">Reference proteome</keyword>
<organism evidence="6 7">
    <name type="scientific">Actinorhabdospora filicis</name>
    <dbReference type="NCBI Taxonomy" id="1785913"/>
    <lineage>
        <taxon>Bacteria</taxon>
        <taxon>Bacillati</taxon>
        <taxon>Actinomycetota</taxon>
        <taxon>Actinomycetes</taxon>
        <taxon>Micromonosporales</taxon>
        <taxon>Micromonosporaceae</taxon>
        <taxon>Actinorhabdospora</taxon>
    </lineage>
</organism>
<feature type="transmembrane region" description="Helical" evidence="5">
    <location>
        <begin position="27"/>
        <end position="44"/>
    </location>
</feature>
<evidence type="ECO:0000313" key="6">
    <source>
        <dbReference type="EMBL" id="GLZ76021.1"/>
    </source>
</evidence>
<dbReference type="InterPro" id="IPR032808">
    <property type="entry name" value="DoxX"/>
</dbReference>
<dbReference type="AlphaFoldDB" id="A0A9W6SIA1"/>
<dbReference type="GO" id="GO:0016020">
    <property type="term" value="C:membrane"/>
    <property type="evidence" value="ECO:0007669"/>
    <property type="project" value="UniProtKB-SubCell"/>
</dbReference>
<comment type="subcellular location">
    <subcellularLocation>
        <location evidence="1">Membrane</location>
        <topology evidence="1">Multi-pass membrane protein</topology>
    </subcellularLocation>
</comment>
<sequence>MTGIAAHNATDHLGDDTAARSTATGRALAVLRIAIGWIFLWAFLDKLFGFGEPTPAGKGWIDGASPTAGYLKSVDGPLGGLFHNLSGQAWADWLFVGGLAGLGIALVLGIGLRVAAIGGFFLLVLLWASSLPLMANPFLDQHLVYWLAIVALAFANAGDTWGLGRAWARTGLVRKVPILR</sequence>
<feature type="transmembrane region" description="Helical" evidence="5">
    <location>
        <begin position="145"/>
        <end position="164"/>
    </location>
</feature>